<evidence type="ECO:0000256" key="7">
    <source>
        <dbReference type="RuleBase" id="RU004175"/>
    </source>
</evidence>
<evidence type="ECO:0000256" key="6">
    <source>
        <dbReference type="PIRSR" id="PIRSR000099-1"/>
    </source>
</evidence>
<keyword evidence="3" id="KW-0479">Metal-binding</keyword>
<feature type="active site" description="Proton acceptor" evidence="6">
    <location>
        <position position="367"/>
    </location>
</feature>
<dbReference type="SUPFAM" id="SSF53720">
    <property type="entry name" value="ALDH-like"/>
    <property type="match status" value="1"/>
</dbReference>
<dbReference type="Pfam" id="PF00815">
    <property type="entry name" value="Histidinol_dh"/>
    <property type="match status" value="1"/>
</dbReference>
<evidence type="ECO:0000256" key="1">
    <source>
        <dbReference type="ARBA" id="ARBA00001947"/>
    </source>
</evidence>
<dbReference type="InterPro" id="IPR022695">
    <property type="entry name" value="Histidinol_DH_monofunct"/>
</dbReference>
<evidence type="ECO:0000313" key="9">
    <source>
        <dbReference type="Proteomes" id="UP000231021"/>
    </source>
</evidence>
<name>A0A2H0BZ38_9BACT</name>
<dbReference type="CDD" id="cd06572">
    <property type="entry name" value="Histidinol_dh"/>
    <property type="match status" value="1"/>
</dbReference>
<evidence type="ECO:0000256" key="4">
    <source>
        <dbReference type="ARBA" id="ARBA00022833"/>
    </source>
</evidence>
<dbReference type="PIRSF" id="PIRSF000099">
    <property type="entry name" value="Histidinol_dh"/>
    <property type="match status" value="1"/>
</dbReference>
<keyword evidence="5" id="KW-0560">Oxidoreductase</keyword>
<reference evidence="8 9" key="1">
    <citation type="submission" date="2017-09" db="EMBL/GenBank/DDBJ databases">
        <title>Depth-based differentiation of microbial function through sediment-hosted aquifers and enrichment of novel symbionts in the deep terrestrial subsurface.</title>
        <authorList>
            <person name="Probst A.J."/>
            <person name="Ladd B."/>
            <person name="Jarett J.K."/>
            <person name="Geller-Mcgrath D.E."/>
            <person name="Sieber C.M."/>
            <person name="Emerson J.B."/>
            <person name="Anantharaman K."/>
            <person name="Thomas B.C."/>
            <person name="Malmstrom R."/>
            <person name="Stieglmeier M."/>
            <person name="Klingl A."/>
            <person name="Woyke T."/>
            <person name="Ryan C.M."/>
            <person name="Banfield J.F."/>
        </authorList>
    </citation>
    <scope>NUCLEOTIDE SEQUENCE [LARGE SCALE GENOMIC DNA]</scope>
    <source>
        <strain evidence="8">CG22_combo_CG10-13_8_21_14_all_35_9</strain>
    </source>
</reference>
<dbReference type="InterPro" id="IPR016161">
    <property type="entry name" value="Ald_DH/histidinol_DH"/>
</dbReference>
<sequence length="444" mass="49839">MILKQLLSQMKYLLFPFIRKYLQKNYLIVLEKFYPKINHMKIIRLKDLSNKDYQRIVNRSAGMNRSIMPFIQETMEKVRKQGNQVILEKYQQRYGKENYQSIQVTQNEINKAYFEIDKKTVKALKQMIRNITLVQKTQLLKRKDTIVEPEKGIKVWREWRPIEKVGLYIPGGKAIYPSSVLMTAIPAKIAGCKEIIICSPPGNNGRIPSATIVAADMVGLKKIYKVGGVEAVAAMTYGTETIPSVYKIFGAGNSYVTAAKMIALEKISIDMPAGPSEVFIIADETANPKYISADLLADGEHGEDSACVLLTTSEKVAQETKEELTKQLTVLPTKKYVEESLKKYGLLAVVESIQEAIDFVNNYAPEHLEIMTKNNRSIAKKINNAGSVFLGDWTSKSSGDYATGANHVLPTGGMAKMYPPLGVDSYGKWMQVQECTKEGLKKIK</sequence>
<dbReference type="GO" id="GO:0000105">
    <property type="term" value="P:L-histidine biosynthetic process"/>
    <property type="evidence" value="ECO:0007669"/>
    <property type="project" value="InterPro"/>
</dbReference>
<evidence type="ECO:0000313" key="8">
    <source>
        <dbReference type="EMBL" id="PIP62937.1"/>
    </source>
</evidence>
<feature type="active site" description="Proton acceptor" evidence="6">
    <location>
        <position position="366"/>
    </location>
</feature>
<dbReference type="AlphaFoldDB" id="A0A2H0BZ38"/>
<dbReference type="Proteomes" id="UP000231021">
    <property type="component" value="Unassembled WGS sequence"/>
</dbReference>
<dbReference type="PANTHER" id="PTHR21256:SF2">
    <property type="entry name" value="HISTIDINE BIOSYNTHESIS TRIFUNCTIONAL PROTEIN"/>
    <property type="match status" value="1"/>
</dbReference>
<dbReference type="GO" id="GO:0046872">
    <property type="term" value="F:metal ion binding"/>
    <property type="evidence" value="ECO:0007669"/>
    <property type="project" value="UniProtKB-KW"/>
</dbReference>
<comment type="caution">
    <text evidence="8">The sequence shown here is derived from an EMBL/GenBank/DDBJ whole genome shotgun (WGS) entry which is preliminary data.</text>
</comment>
<dbReference type="EMBL" id="PCTB01000031">
    <property type="protein sequence ID" value="PIP62937.1"/>
    <property type="molecule type" value="Genomic_DNA"/>
</dbReference>
<gene>
    <name evidence="8" type="primary">hisD</name>
    <name evidence="8" type="ORF">COW98_01545</name>
</gene>
<dbReference type="InterPro" id="IPR012131">
    <property type="entry name" value="Hstdl_DH"/>
</dbReference>
<protein>
    <submittedName>
        <fullName evidence="8">Histidinol dehydrogenase</fullName>
    </submittedName>
</protein>
<dbReference type="GO" id="GO:0004399">
    <property type="term" value="F:histidinol dehydrogenase activity"/>
    <property type="evidence" value="ECO:0007669"/>
    <property type="project" value="InterPro"/>
</dbReference>
<dbReference type="GO" id="GO:0005829">
    <property type="term" value="C:cytosol"/>
    <property type="evidence" value="ECO:0007669"/>
    <property type="project" value="TreeGrafter"/>
</dbReference>
<dbReference type="Gene3D" id="3.40.50.1980">
    <property type="entry name" value="Nitrogenase molybdenum iron protein domain"/>
    <property type="match status" value="2"/>
</dbReference>
<comment type="cofactor">
    <cofactor evidence="1">
        <name>Zn(2+)</name>
        <dbReference type="ChEBI" id="CHEBI:29105"/>
    </cofactor>
</comment>
<dbReference type="GO" id="GO:0051287">
    <property type="term" value="F:NAD binding"/>
    <property type="evidence" value="ECO:0007669"/>
    <property type="project" value="InterPro"/>
</dbReference>
<evidence type="ECO:0000256" key="2">
    <source>
        <dbReference type="ARBA" id="ARBA00010178"/>
    </source>
</evidence>
<comment type="similarity">
    <text evidence="2 7">Belongs to the histidinol dehydrogenase family.</text>
</comment>
<evidence type="ECO:0000256" key="3">
    <source>
        <dbReference type="ARBA" id="ARBA00022723"/>
    </source>
</evidence>
<feature type="non-terminal residue" evidence="8">
    <location>
        <position position="444"/>
    </location>
</feature>
<dbReference type="PRINTS" id="PR00083">
    <property type="entry name" value="HOLDHDRGNASE"/>
</dbReference>
<dbReference type="NCBIfam" id="TIGR00069">
    <property type="entry name" value="hisD"/>
    <property type="match status" value="1"/>
</dbReference>
<keyword evidence="4" id="KW-0862">Zinc</keyword>
<proteinExistence type="inferred from homology"/>
<dbReference type="Gene3D" id="1.20.5.1300">
    <property type="match status" value="1"/>
</dbReference>
<evidence type="ECO:0000256" key="5">
    <source>
        <dbReference type="ARBA" id="ARBA00023002"/>
    </source>
</evidence>
<organism evidence="8 9">
    <name type="scientific">Candidatus Roizmanbacteria bacterium CG22_combo_CG10-13_8_21_14_all_35_9</name>
    <dbReference type="NCBI Taxonomy" id="1974861"/>
    <lineage>
        <taxon>Bacteria</taxon>
        <taxon>Candidatus Roizmaniibacteriota</taxon>
    </lineage>
</organism>
<accession>A0A2H0BZ38</accession>
<dbReference type="FunFam" id="3.40.50.1980:FF:000001">
    <property type="entry name" value="Histidinol dehydrogenase"/>
    <property type="match status" value="1"/>
</dbReference>
<dbReference type="PANTHER" id="PTHR21256">
    <property type="entry name" value="HISTIDINOL DEHYDROGENASE HDH"/>
    <property type="match status" value="1"/>
</dbReference>